<organism evidence="1 2">
    <name type="scientific">Bacteroides xylanisolvens</name>
    <dbReference type="NCBI Taxonomy" id="371601"/>
    <lineage>
        <taxon>Bacteria</taxon>
        <taxon>Pseudomonadati</taxon>
        <taxon>Bacteroidota</taxon>
        <taxon>Bacteroidia</taxon>
        <taxon>Bacteroidales</taxon>
        <taxon>Bacteroidaceae</taxon>
        <taxon>Bacteroides</taxon>
    </lineage>
</organism>
<sequence length="325" mass="37913">MGFLNSLFGGAPTKYDAQKFFDYAEKQKAKGNTVEALNYYAKVINHGDLGVKPFVPCIELCMEHDEWEKLLACIKVYRKRFPKESSGWIDKIEKETIEQLRRQGLLPTEVKEQQNPKELKICPSNPKTADFPKGKEKEQQKKPFVLTFPTNIKHPTLGERYDEYCASLPPFDFYEGDNEDKIPADADMEISDYLNRLADTLAYCRDVEKTQGFVAAEQYYLFLIGHHPWEPDAYDELLELYRNNGKNDAFEALRLYSIDHFSKRRECMERQLTALAEQQGMKEMATEAIRKGEKVSYFRGLFTLYDPFPCIEHWKRLMPIFSDSE</sequence>
<dbReference type="RefSeq" id="WP_149924133.1">
    <property type="nucleotide sequence ID" value="NZ_WDEQ01000038.1"/>
</dbReference>
<reference evidence="1 2" key="1">
    <citation type="journal article" date="2019" name="Nat. Med.">
        <title>A library of human gut bacterial isolates paired with longitudinal multiomics data enables mechanistic microbiome research.</title>
        <authorList>
            <person name="Poyet M."/>
            <person name="Groussin M."/>
            <person name="Gibbons S.M."/>
            <person name="Avila-Pacheco J."/>
            <person name="Jiang X."/>
            <person name="Kearney S.M."/>
            <person name="Perrotta A.R."/>
            <person name="Berdy B."/>
            <person name="Zhao S."/>
            <person name="Lieberman T.D."/>
            <person name="Swanson P.K."/>
            <person name="Smith M."/>
            <person name="Roesemann S."/>
            <person name="Alexander J.E."/>
            <person name="Rich S.A."/>
            <person name="Livny J."/>
            <person name="Vlamakis H."/>
            <person name="Clish C."/>
            <person name="Bullock K."/>
            <person name="Deik A."/>
            <person name="Scott J."/>
            <person name="Pierce K.A."/>
            <person name="Xavier R.J."/>
            <person name="Alm E.J."/>
        </authorList>
    </citation>
    <scope>NUCLEOTIDE SEQUENCE [LARGE SCALE GENOMIC DNA]</scope>
    <source>
        <strain evidence="1 2">BIOML-A73</strain>
    </source>
</reference>
<evidence type="ECO:0000313" key="2">
    <source>
        <dbReference type="Proteomes" id="UP000474077"/>
    </source>
</evidence>
<dbReference type="EMBL" id="WDER01000078">
    <property type="protein sequence ID" value="KAB6079030.1"/>
    <property type="molecule type" value="Genomic_DNA"/>
</dbReference>
<gene>
    <name evidence="1" type="ORF">GA560_21040</name>
</gene>
<dbReference type="AlphaFoldDB" id="A0A6L4NAB5"/>
<evidence type="ECO:0000313" key="1">
    <source>
        <dbReference type="EMBL" id="KAB6079030.1"/>
    </source>
</evidence>
<dbReference type="Proteomes" id="UP000474077">
    <property type="component" value="Unassembled WGS sequence"/>
</dbReference>
<name>A0A6L4NAB5_9BACE</name>
<comment type="caution">
    <text evidence="1">The sequence shown here is derived from an EMBL/GenBank/DDBJ whole genome shotgun (WGS) entry which is preliminary data.</text>
</comment>
<accession>A0A6L4NAB5</accession>
<proteinExistence type="predicted"/>
<protein>
    <submittedName>
        <fullName evidence="1">Uncharacterized protein</fullName>
    </submittedName>
</protein>